<dbReference type="OrthoDB" id="5919778at2759"/>
<feature type="compositionally biased region" description="Basic and acidic residues" evidence="1">
    <location>
        <begin position="22"/>
        <end position="44"/>
    </location>
</feature>
<gene>
    <name evidence="2" type="ORF">T02_2508</name>
</gene>
<accession>A0A0V1LN39</accession>
<dbReference type="Proteomes" id="UP000054721">
    <property type="component" value="Unassembled WGS sequence"/>
</dbReference>
<name>A0A0V1LN39_9BILA</name>
<protein>
    <submittedName>
        <fullName evidence="2">Uncharacterized protein</fullName>
    </submittedName>
</protein>
<dbReference type="AlphaFoldDB" id="A0A0V1LN39"/>
<organism evidence="2 3">
    <name type="scientific">Trichinella nativa</name>
    <dbReference type="NCBI Taxonomy" id="6335"/>
    <lineage>
        <taxon>Eukaryota</taxon>
        <taxon>Metazoa</taxon>
        <taxon>Ecdysozoa</taxon>
        <taxon>Nematoda</taxon>
        <taxon>Enoplea</taxon>
        <taxon>Dorylaimia</taxon>
        <taxon>Trichinellida</taxon>
        <taxon>Trichinellidae</taxon>
        <taxon>Trichinella</taxon>
    </lineage>
</organism>
<evidence type="ECO:0000313" key="3">
    <source>
        <dbReference type="Proteomes" id="UP000054721"/>
    </source>
</evidence>
<feature type="region of interest" description="Disordered" evidence="1">
    <location>
        <begin position="1"/>
        <end position="44"/>
    </location>
</feature>
<evidence type="ECO:0000256" key="1">
    <source>
        <dbReference type="SAM" id="MobiDB-lite"/>
    </source>
</evidence>
<comment type="caution">
    <text evidence="2">The sequence shown here is derived from an EMBL/GenBank/DDBJ whole genome shotgun (WGS) entry which is preliminary data.</text>
</comment>
<keyword evidence="3" id="KW-1185">Reference proteome</keyword>
<evidence type="ECO:0000313" key="2">
    <source>
        <dbReference type="EMBL" id="KRZ60918.1"/>
    </source>
</evidence>
<reference evidence="2 3" key="1">
    <citation type="submission" date="2015-05" db="EMBL/GenBank/DDBJ databases">
        <title>Evolution of Trichinella species and genotypes.</title>
        <authorList>
            <person name="Korhonen P.K."/>
            <person name="Edoardo P."/>
            <person name="Giuseppe L.R."/>
            <person name="Gasser R.B."/>
        </authorList>
    </citation>
    <scope>NUCLEOTIDE SEQUENCE [LARGE SCALE GENOMIC DNA]</scope>
    <source>
        <strain evidence="2">ISS10</strain>
    </source>
</reference>
<proteinExistence type="predicted"/>
<dbReference type="EMBL" id="JYDW01000024">
    <property type="protein sequence ID" value="KRZ60918.1"/>
    <property type="molecule type" value="Genomic_DNA"/>
</dbReference>
<sequence length="74" mass="8440">MKKESENAVDTKQNAYGMKLNNKREKSKQITDDTKRIADGTKQNKERQKVYVVPRGSQFCRSGLGILRKGEVIP</sequence>